<proteinExistence type="predicted"/>
<organism evidence="2 3">
    <name type="scientific">Petrachloros mirabilis ULC683</name>
    <dbReference type="NCBI Taxonomy" id="2781853"/>
    <lineage>
        <taxon>Bacteria</taxon>
        <taxon>Bacillati</taxon>
        <taxon>Cyanobacteriota</taxon>
        <taxon>Cyanophyceae</taxon>
        <taxon>Synechococcales</taxon>
        <taxon>Petrachlorosaceae</taxon>
        <taxon>Petrachloros</taxon>
        <taxon>Petrachloros mirabilis</taxon>
    </lineage>
</organism>
<dbReference type="RefSeq" id="WP_161827230.1">
    <property type="nucleotide sequence ID" value="NZ_WVIC01000075.1"/>
</dbReference>
<evidence type="ECO:0000313" key="2">
    <source>
        <dbReference type="EMBL" id="NCJ08759.1"/>
    </source>
</evidence>
<dbReference type="EMBL" id="WVIC01000075">
    <property type="protein sequence ID" value="NCJ08759.1"/>
    <property type="molecule type" value="Genomic_DNA"/>
</dbReference>
<gene>
    <name evidence="2" type="ORF">GS597_20050</name>
</gene>
<dbReference type="Proteomes" id="UP000607397">
    <property type="component" value="Unassembled WGS sequence"/>
</dbReference>
<name>A0A8K2A0V9_9CYAN</name>
<keyword evidence="2" id="KW-0255">Endonuclease</keyword>
<evidence type="ECO:0000313" key="3">
    <source>
        <dbReference type="Proteomes" id="UP000607397"/>
    </source>
</evidence>
<accession>A0A8K2A0V9</accession>
<comment type="caution">
    <text evidence="2">The sequence shown here is derived from an EMBL/GenBank/DDBJ whole genome shotgun (WGS) entry which is preliminary data.</text>
</comment>
<feature type="domain" description="Putative restriction endonuclease" evidence="1">
    <location>
        <begin position="17"/>
        <end position="186"/>
    </location>
</feature>
<dbReference type="InterPro" id="IPR011335">
    <property type="entry name" value="Restrct_endonuc-II-like"/>
</dbReference>
<keyword evidence="3" id="KW-1185">Reference proteome</keyword>
<dbReference type="Pfam" id="PF05685">
    <property type="entry name" value="Uma2"/>
    <property type="match status" value="1"/>
</dbReference>
<dbReference type="GO" id="GO:0004519">
    <property type="term" value="F:endonuclease activity"/>
    <property type="evidence" value="ECO:0007669"/>
    <property type="project" value="UniProtKB-KW"/>
</dbReference>
<dbReference type="InterPro" id="IPR008538">
    <property type="entry name" value="Uma2"/>
</dbReference>
<sequence length="198" mass="22137">MTALTLNVDAIARLTLDQFHELCRANRDIRLELTAKGELVLMPPTGWQSGKWNATLTTALSLWNSQVGLGVVFDSSTGFILPNGSVRSPDVAWVTSERIKALNPDPEGFLPLALDFVIELRSASDHLKSLQNKMQEYIDNGVRLGYLLNPQDQTVEIYRMGQPVEILQWPAEVLAEAVLPGFVLNLKDVFAQHLNNRW</sequence>
<dbReference type="AlphaFoldDB" id="A0A8K2A0V9"/>
<keyword evidence="2" id="KW-0540">Nuclease</keyword>
<protein>
    <submittedName>
        <fullName evidence="2">Uma2 family endonuclease</fullName>
    </submittedName>
</protein>
<reference evidence="2" key="1">
    <citation type="submission" date="2019-12" db="EMBL/GenBank/DDBJ databases">
        <title>High-Quality draft genome sequences of three cyanobacteria isolated from the limestone walls of the Old Cathedral of Coimbra.</title>
        <authorList>
            <person name="Tiago I."/>
            <person name="Soares F."/>
            <person name="Portugal A."/>
        </authorList>
    </citation>
    <scope>NUCLEOTIDE SEQUENCE [LARGE SCALE GENOMIC DNA]</scope>
    <source>
        <strain evidence="2">C</strain>
    </source>
</reference>
<dbReference type="PANTHER" id="PTHR34107">
    <property type="entry name" value="SLL0198 PROTEIN-RELATED"/>
    <property type="match status" value="1"/>
</dbReference>
<evidence type="ECO:0000259" key="1">
    <source>
        <dbReference type="Pfam" id="PF05685"/>
    </source>
</evidence>
<dbReference type="Gene3D" id="3.90.1570.10">
    <property type="entry name" value="tt1808, chain A"/>
    <property type="match status" value="1"/>
</dbReference>
<dbReference type="PANTHER" id="PTHR34107:SF7">
    <property type="entry name" value="SLR2092 PROTEIN"/>
    <property type="match status" value="1"/>
</dbReference>
<keyword evidence="2" id="KW-0378">Hydrolase</keyword>
<dbReference type="SUPFAM" id="SSF52980">
    <property type="entry name" value="Restriction endonuclease-like"/>
    <property type="match status" value="1"/>
</dbReference>
<dbReference type="InterPro" id="IPR012296">
    <property type="entry name" value="Nuclease_put_TT1808"/>
</dbReference>
<dbReference type="CDD" id="cd06260">
    <property type="entry name" value="DUF820-like"/>
    <property type="match status" value="1"/>
</dbReference>